<keyword evidence="2" id="KW-1185">Reference proteome</keyword>
<evidence type="ECO:0000313" key="1">
    <source>
        <dbReference type="EMBL" id="KAF9680344.1"/>
    </source>
</evidence>
<organism evidence="1 2">
    <name type="scientific">Salix dunnii</name>
    <dbReference type="NCBI Taxonomy" id="1413687"/>
    <lineage>
        <taxon>Eukaryota</taxon>
        <taxon>Viridiplantae</taxon>
        <taxon>Streptophyta</taxon>
        <taxon>Embryophyta</taxon>
        <taxon>Tracheophyta</taxon>
        <taxon>Spermatophyta</taxon>
        <taxon>Magnoliopsida</taxon>
        <taxon>eudicotyledons</taxon>
        <taxon>Gunneridae</taxon>
        <taxon>Pentapetalae</taxon>
        <taxon>rosids</taxon>
        <taxon>fabids</taxon>
        <taxon>Malpighiales</taxon>
        <taxon>Salicaceae</taxon>
        <taxon>Saliceae</taxon>
        <taxon>Salix</taxon>
    </lineage>
</organism>
<comment type="caution">
    <text evidence="1">The sequence shown here is derived from an EMBL/GenBank/DDBJ whole genome shotgun (WGS) entry which is preliminary data.</text>
</comment>
<gene>
    <name evidence="1" type="ORF">SADUNF_Sadunf06G0111500</name>
</gene>
<reference evidence="1 2" key="1">
    <citation type="submission" date="2020-10" db="EMBL/GenBank/DDBJ databases">
        <title>Plant Genome Project.</title>
        <authorList>
            <person name="Zhang R.-G."/>
        </authorList>
    </citation>
    <scope>NUCLEOTIDE SEQUENCE [LARGE SCALE GENOMIC DNA]</scope>
    <source>
        <strain evidence="1">FAFU-HL-1</strain>
        <tissue evidence="1">Leaf</tissue>
    </source>
</reference>
<dbReference type="AlphaFoldDB" id="A0A835MXA9"/>
<accession>A0A835MXA9</accession>
<proteinExistence type="predicted"/>
<protein>
    <submittedName>
        <fullName evidence="1">Uncharacterized protein</fullName>
    </submittedName>
</protein>
<evidence type="ECO:0000313" key="2">
    <source>
        <dbReference type="Proteomes" id="UP000657918"/>
    </source>
</evidence>
<sequence length="87" mass="9601">MPDDVWENCARAMSSPLSRWDFDINQNHITLPDGKTSPYCVISLGCYGLLMVGVGLLNCPTRPQDALLATELCRSNDGIVSAYHDEQ</sequence>
<dbReference type="Proteomes" id="UP000657918">
    <property type="component" value="Unassembled WGS sequence"/>
</dbReference>
<dbReference type="EMBL" id="JADGMS010000006">
    <property type="protein sequence ID" value="KAF9680344.1"/>
    <property type="molecule type" value="Genomic_DNA"/>
</dbReference>
<name>A0A835MXA9_9ROSI</name>